<keyword evidence="1" id="KW-1133">Transmembrane helix</keyword>
<evidence type="ECO:0000256" key="1">
    <source>
        <dbReference type="SAM" id="Phobius"/>
    </source>
</evidence>
<sequence>MFQAIKNFINTAGRIFKNLPNFLLWSLLLPLLAIPAGLAVIVDFFGRNLIKLLIFGGDDFDVSKLPQAFKTIAIIAAAIAIISFIFFFVFLIAKEDSRRHIKQTIKGIVIATLFVSTMPIAFFLLQYVVSIFFDLIKLAFGLENQSASQTVIENILKTGLKVPKLKHDFFSISLNMKIEMFLDWVEDVNPVFPLITTVLVIWTYIQFSIAIMQKSMELFTLFITSPIYGITGVFDAQKIFKKYIREKIIGKSFAVLGLMFIWNVSFLFLNYFTNRLLDPIVAAITSSGKARHISNFGESIIKSLVTLVGIVSSATFVSKGANLLGDLTGESISVSSPAAVLKLAGKVTTAGIGAGLSKFKNKKITHHLIQLIHLKLQVLQQQTIILLQ</sequence>
<dbReference type="AlphaFoldDB" id="A0AAE2EJ05"/>
<accession>A0AAE2EJ05</accession>
<protein>
    <submittedName>
        <fullName evidence="2">Membrane protein</fullName>
    </submittedName>
</protein>
<name>A0AAE2EJ05_MYCMY</name>
<proteinExistence type="predicted"/>
<dbReference type="NCBIfam" id="NF045889">
    <property type="entry name" value="ICE_Mbov_0396_TM"/>
    <property type="match status" value="1"/>
</dbReference>
<evidence type="ECO:0000313" key="3">
    <source>
        <dbReference type="Proteomes" id="UP000033624"/>
    </source>
</evidence>
<dbReference type="Proteomes" id="UP000033624">
    <property type="component" value="Unassembled WGS sequence"/>
</dbReference>
<dbReference type="EMBL" id="LAEW01000001">
    <property type="protein sequence ID" value="KJQ46340.1"/>
    <property type="molecule type" value="Genomic_DNA"/>
</dbReference>
<keyword evidence="1" id="KW-0812">Transmembrane</keyword>
<feature type="transmembrane region" description="Helical" evidence="1">
    <location>
        <begin position="72"/>
        <end position="93"/>
    </location>
</feature>
<evidence type="ECO:0000313" key="2">
    <source>
        <dbReference type="EMBL" id="KJQ46340.1"/>
    </source>
</evidence>
<feature type="transmembrane region" description="Helical" evidence="1">
    <location>
        <begin position="248"/>
        <end position="272"/>
    </location>
</feature>
<keyword evidence="1" id="KW-0472">Membrane</keyword>
<organism evidence="2 3">
    <name type="scientific">Mycoplasma mycoides subsp. mycoides</name>
    <dbReference type="NCBI Taxonomy" id="2103"/>
    <lineage>
        <taxon>Bacteria</taxon>
        <taxon>Bacillati</taxon>
        <taxon>Mycoplasmatota</taxon>
        <taxon>Mollicutes</taxon>
        <taxon>Mycoplasmataceae</taxon>
        <taxon>Mycoplasma</taxon>
    </lineage>
</organism>
<dbReference type="RefSeq" id="WP_011166389.1">
    <property type="nucleotide sequence ID" value="NZ_CP010267.1"/>
</dbReference>
<dbReference type="NCBIfam" id="NF045848">
    <property type="entry name" value="MMCAP2_0566_fam"/>
    <property type="match status" value="1"/>
</dbReference>
<gene>
    <name evidence="2" type="ORF">TS59_0213</name>
</gene>
<dbReference type="KEGG" id="mmyi:mycmycITA_00207"/>
<feature type="transmembrane region" description="Helical" evidence="1">
    <location>
        <begin position="105"/>
        <end position="129"/>
    </location>
</feature>
<reference evidence="2 3" key="1">
    <citation type="submission" date="2015-02" db="EMBL/GenBank/DDBJ databases">
        <title>Mycoplasma mycoides subsp. mycoides strain:B237 Genome sequencing.</title>
        <authorList>
            <person name="Fischer A."/>
            <person name="Santana-Cruz I."/>
            <person name="Schieck E."/>
            <person name="Gourle H."/>
            <person name="Lambert M."/>
            <person name="Nadendla S."/>
            <person name="Miller R.A."/>
            <person name="Weber J."/>
            <person name="Bongcam-Rudloff E."/>
            <person name="Vashee S."/>
            <person name="Frey J."/>
            <person name="Jores J."/>
        </authorList>
    </citation>
    <scope>NUCLEOTIDE SEQUENCE [LARGE SCALE GENOMIC DNA]</scope>
    <source>
        <strain evidence="2 3">B237</strain>
    </source>
</reference>
<feature type="transmembrane region" description="Helical" evidence="1">
    <location>
        <begin position="191"/>
        <end position="212"/>
    </location>
</feature>
<comment type="caution">
    <text evidence="2">The sequence shown here is derived from an EMBL/GenBank/DDBJ whole genome shotgun (WGS) entry which is preliminary data.</text>
</comment>